<keyword evidence="3" id="KW-0560">Oxidoreductase</keyword>
<name>A0A8T0ICM1_CERPU</name>
<protein>
    <recommendedName>
        <fullName evidence="5">FAD-binding domain-containing protein</fullName>
    </recommendedName>
</protein>
<gene>
    <name evidence="6" type="ORF">KC19_4G195000</name>
</gene>
<evidence type="ECO:0000256" key="2">
    <source>
        <dbReference type="ARBA" id="ARBA00022827"/>
    </source>
</evidence>
<accession>A0A8T0ICM1</accession>
<dbReference type="PANTHER" id="PTHR47178:SF6">
    <property type="entry name" value="FAD-BINDING DOMAIN-CONTAINING PROTEIN"/>
    <property type="match status" value="1"/>
</dbReference>
<dbReference type="PANTHER" id="PTHR47178">
    <property type="entry name" value="MONOOXYGENASE, FAD-BINDING"/>
    <property type="match status" value="1"/>
</dbReference>
<organism evidence="6 7">
    <name type="scientific">Ceratodon purpureus</name>
    <name type="common">Fire moss</name>
    <name type="synonym">Dicranum purpureum</name>
    <dbReference type="NCBI Taxonomy" id="3225"/>
    <lineage>
        <taxon>Eukaryota</taxon>
        <taxon>Viridiplantae</taxon>
        <taxon>Streptophyta</taxon>
        <taxon>Embryophyta</taxon>
        <taxon>Bryophyta</taxon>
        <taxon>Bryophytina</taxon>
        <taxon>Bryopsida</taxon>
        <taxon>Dicranidae</taxon>
        <taxon>Pseudoditrichales</taxon>
        <taxon>Ditrichaceae</taxon>
        <taxon>Ceratodon</taxon>
    </lineage>
</organism>
<keyword evidence="4" id="KW-0503">Monooxygenase</keyword>
<dbReference type="InterPro" id="IPR002938">
    <property type="entry name" value="FAD-bd"/>
</dbReference>
<evidence type="ECO:0000313" key="7">
    <source>
        <dbReference type="Proteomes" id="UP000822688"/>
    </source>
</evidence>
<feature type="domain" description="FAD-binding" evidence="5">
    <location>
        <begin position="9"/>
        <end position="355"/>
    </location>
</feature>
<dbReference type="Pfam" id="PF01494">
    <property type="entry name" value="FAD_binding_3"/>
    <property type="match status" value="1"/>
</dbReference>
<dbReference type="Gene3D" id="3.50.50.60">
    <property type="entry name" value="FAD/NAD(P)-binding domain"/>
    <property type="match status" value="1"/>
</dbReference>
<evidence type="ECO:0000259" key="5">
    <source>
        <dbReference type="Pfam" id="PF01494"/>
    </source>
</evidence>
<dbReference type="InterPro" id="IPR036188">
    <property type="entry name" value="FAD/NAD-bd_sf"/>
</dbReference>
<dbReference type="GO" id="GO:0004497">
    <property type="term" value="F:monooxygenase activity"/>
    <property type="evidence" value="ECO:0007669"/>
    <property type="project" value="UniProtKB-KW"/>
</dbReference>
<dbReference type="PRINTS" id="PR00420">
    <property type="entry name" value="RNGMNOXGNASE"/>
</dbReference>
<proteinExistence type="predicted"/>
<evidence type="ECO:0000256" key="1">
    <source>
        <dbReference type="ARBA" id="ARBA00022630"/>
    </source>
</evidence>
<dbReference type="EMBL" id="CM026424">
    <property type="protein sequence ID" value="KAG0580735.1"/>
    <property type="molecule type" value="Genomic_DNA"/>
</dbReference>
<keyword evidence="2" id="KW-0274">FAD</keyword>
<evidence type="ECO:0000313" key="6">
    <source>
        <dbReference type="EMBL" id="KAG0580735.1"/>
    </source>
</evidence>
<evidence type="ECO:0000256" key="4">
    <source>
        <dbReference type="ARBA" id="ARBA00023033"/>
    </source>
</evidence>
<keyword evidence="1" id="KW-0285">Flavoprotein</keyword>
<dbReference type="SUPFAM" id="SSF51905">
    <property type="entry name" value="FAD/NAD(P)-binding domain"/>
    <property type="match status" value="1"/>
</dbReference>
<dbReference type="AlphaFoldDB" id="A0A8T0ICM1"/>
<dbReference type="GO" id="GO:0071949">
    <property type="term" value="F:FAD binding"/>
    <property type="evidence" value="ECO:0007669"/>
    <property type="project" value="InterPro"/>
</dbReference>
<dbReference type="Proteomes" id="UP000822688">
    <property type="component" value="Chromosome 4"/>
</dbReference>
<comment type="caution">
    <text evidence="6">The sequence shown here is derived from an EMBL/GenBank/DDBJ whole genome shotgun (WGS) entry which is preliminary data.</text>
</comment>
<reference evidence="6" key="1">
    <citation type="submission" date="2020-06" db="EMBL/GenBank/DDBJ databases">
        <title>WGS assembly of Ceratodon purpureus strain R40.</title>
        <authorList>
            <person name="Carey S.B."/>
            <person name="Jenkins J."/>
            <person name="Shu S."/>
            <person name="Lovell J.T."/>
            <person name="Sreedasyam A."/>
            <person name="Maumus F."/>
            <person name="Tiley G.P."/>
            <person name="Fernandez-Pozo N."/>
            <person name="Barry K."/>
            <person name="Chen C."/>
            <person name="Wang M."/>
            <person name="Lipzen A."/>
            <person name="Daum C."/>
            <person name="Saski C.A."/>
            <person name="Payton A.C."/>
            <person name="Mcbreen J.C."/>
            <person name="Conrad R.E."/>
            <person name="Kollar L.M."/>
            <person name="Olsson S."/>
            <person name="Huttunen S."/>
            <person name="Landis J.B."/>
            <person name="Wickett N.J."/>
            <person name="Johnson M.G."/>
            <person name="Rensing S.A."/>
            <person name="Grimwood J."/>
            <person name="Schmutz J."/>
            <person name="Mcdaniel S.F."/>
        </authorList>
    </citation>
    <scope>NUCLEOTIDE SEQUENCE</scope>
    <source>
        <strain evidence="6">R40</strain>
    </source>
</reference>
<keyword evidence="7" id="KW-1185">Reference proteome</keyword>
<evidence type="ECO:0000256" key="3">
    <source>
        <dbReference type="ARBA" id="ARBA00023002"/>
    </source>
</evidence>
<sequence length="404" mass="44131">MDMGRPGTILVIGGGLGGLAFAQILRHSPVADTYKVRIFERDATPTHRGQGYMIAINNAGFSSISTIPHIASVLNEIKSKDYMANLLDGDLNIRMQLKHAPGAHGIAGLVNRWKLRTALAEGLEIEWGKRFVRYEEFETYVVAHFDDGSEVRGDLLIGADGAKSRVREQRCPALQLRQMPVLNTAGSVAVTPSVRERFPTIVQLTEKAHVNRALAAGGHSAMWMEFESQDGTPCLLWAFSFPATINSDESKDPLELKQAIDSHATHLGKELASFIQGTPVDDYIVEATHYLRAVVPVEGNPMGRTSRVTLLGDAAHAMTTHKGLGANTAFADSADLAQALTHVEAPWPALAEYEEKMIKRGFEAIKQSNQGSDTKHAVGVKSVLRNLVIRVLGWLLWTKHALFG</sequence>